<protein>
    <submittedName>
        <fullName evidence="3">Glycosyltransferase</fullName>
    </submittedName>
</protein>
<dbReference type="STRING" id="626887.J057_18515"/>
<evidence type="ECO:0000256" key="1">
    <source>
        <dbReference type="ARBA" id="ARBA00022676"/>
    </source>
</evidence>
<dbReference type="GO" id="GO:0016757">
    <property type="term" value="F:glycosyltransferase activity"/>
    <property type="evidence" value="ECO:0007669"/>
    <property type="project" value="UniProtKB-KW"/>
</dbReference>
<evidence type="ECO:0000313" key="4">
    <source>
        <dbReference type="Proteomes" id="UP000013165"/>
    </source>
</evidence>
<keyword evidence="4" id="KW-1185">Reference proteome</keyword>
<dbReference type="AlphaFoldDB" id="A0A371CG54"/>
<dbReference type="CDD" id="cd03801">
    <property type="entry name" value="GT4_PimA-like"/>
    <property type="match status" value="1"/>
</dbReference>
<organism evidence="3 4">
    <name type="scientific">Marinobacter nanhaiticus D15-8W</name>
    <dbReference type="NCBI Taxonomy" id="626887"/>
    <lineage>
        <taxon>Bacteria</taxon>
        <taxon>Pseudomonadati</taxon>
        <taxon>Pseudomonadota</taxon>
        <taxon>Gammaproteobacteria</taxon>
        <taxon>Pseudomonadales</taxon>
        <taxon>Marinobacteraceae</taxon>
        <taxon>Marinobacter</taxon>
    </lineage>
</organism>
<dbReference type="OrthoDB" id="8756565at2"/>
<accession>A0A371CG54</accession>
<reference evidence="3 4" key="1">
    <citation type="journal article" date="2013" name="Genome Announc.">
        <title>Genome Sequence of the Polycyclic Aromatic Hydrocarbon-Degrading Bacterium Strain Marinobacter nanhaiticus D15-8WT.</title>
        <authorList>
            <person name="Cui Z."/>
            <person name="Gao W."/>
            <person name="Li Q."/>
            <person name="Xu G."/>
            <person name="Zheng L."/>
        </authorList>
    </citation>
    <scope>NUCLEOTIDE SEQUENCE [LARGE SCALE GENOMIC DNA]</scope>
    <source>
        <strain evidence="3 4">D15-8W</strain>
    </source>
</reference>
<dbReference type="PANTHER" id="PTHR12526">
    <property type="entry name" value="GLYCOSYLTRANSFERASE"/>
    <property type="match status" value="1"/>
</dbReference>
<dbReference type="Pfam" id="PF13692">
    <property type="entry name" value="Glyco_trans_1_4"/>
    <property type="match status" value="1"/>
</dbReference>
<keyword evidence="2 3" id="KW-0808">Transferase</keyword>
<dbReference type="Proteomes" id="UP000013165">
    <property type="component" value="Unassembled WGS sequence"/>
</dbReference>
<dbReference type="EMBL" id="APLQ01000014">
    <property type="protein sequence ID" value="RDW95417.1"/>
    <property type="molecule type" value="Genomic_DNA"/>
</dbReference>
<dbReference type="Gene3D" id="3.40.50.2000">
    <property type="entry name" value="Glycogen Phosphorylase B"/>
    <property type="match status" value="2"/>
</dbReference>
<sequence length="377" mass="42025">MKVAYISAYAADFPSRTANSIHVIRMCEALSKVGSDVVLFLRDQGYTNEQILESYGVAKSFEVIKTKSKIPKINRILYAKKSVHEARRRGVDLVISRSAIPCWFSAKNNIDFVFDAHGPISEKNFIERWCFKNILSSSNFKRMTFNSKAMRRWYEYQNLLPERASLYVAMNGASDDIAGCETLNSGWPGRSGVLQVGYTGHLYPGRGVDLILRCAECLPDLDFHFIGGNEEDIVYWKSRSSAGNVYFHGFVKPNLVSAYRDRCDVLVAPYQSSGVAVAGGKGDTSSFMNPIKVIEYMASGKAIVASDLPAIRDCISDKTAVLVDPDDLRGWCNALIQLSNDEKFCEEMSRQARQAFGAGFTWEARAEKLLGIFKEGA</sequence>
<proteinExistence type="predicted"/>
<evidence type="ECO:0000313" key="3">
    <source>
        <dbReference type="EMBL" id="RDW95417.1"/>
    </source>
</evidence>
<evidence type="ECO:0000256" key="2">
    <source>
        <dbReference type="ARBA" id="ARBA00022679"/>
    </source>
</evidence>
<dbReference type="PANTHER" id="PTHR12526:SF629">
    <property type="entry name" value="TEICHURONIC ACID BIOSYNTHESIS GLYCOSYLTRANSFERASE TUAH-RELATED"/>
    <property type="match status" value="1"/>
</dbReference>
<gene>
    <name evidence="3" type="ORF">J057_24485</name>
</gene>
<dbReference type="RefSeq" id="WP_081614608.1">
    <property type="nucleotide sequence ID" value="NZ_AP028878.1"/>
</dbReference>
<dbReference type="SUPFAM" id="SSF53756">
    <property type="entry name" value="UDP-Glycosyltransferase/glycogen phosphorylase"/>
    <property type="match status" value="1"/>
</dbReference>
<keyword evidence="1" id="KW-0328">Glycosyltransferase</keyword>
<name>A0A371CG54_9GAMM</name>
<comment type="caution">
    <text evidence="3">The sequence shown here is derived from an EMBL/GenBank/DDBJ whole genome shotgun (WGS) entry which is preliminary data.</text>
</comment>